<evidence type="ECO:0000313" key="8">
    <source>
        <dbReference type="Proteomes" id="UP001321542"/>
    </source>
</evidence>
<protein>
    <submittedName>
        <fullName evidence="7">Peptidase S54</fullName>
    </submittedName>
</protein>
<reference evidence="7 8" key="1">
    <citation type="journal article" date="2010" name="ChemBioChem">
        <title>Cloning and characterization of the biosynthetic gene cluster of 16-membered macrolide antibiotic FD-891: involvement of a dual functional cytochrome P450 monooxygenase catalyzing epoxidation and hydroxylation.</title>
        <authorList>
            <person name="Kudo F."/>
            <person name="Motegi A."/>
            <person name="Mizoue K."/>
            <person name="Eguchi T."/>
        </authorList>
    </citation>
    <scope>NUCLEOTIDE SEQUENCE [LARGE SCALE GENOMIC DNA]</scope>
    <source>
        <strain evidence="7 8">A-8890</strain>
    </source>
</reference>
<keyword evidence="2 5" id="KW-0812">Transmembrane</keyword>
<feature type="transmembrane region" description="Helical" evidence="5">
    <location>
        <begin position="99"/>
        <end position="119"/>
    </location>
</feature>
<dbReference type="InterPro" id="IPR050925">
    <property type="entry name" value="Rhomboid_protease_S54"/>
</dbReference>
<dbReference type="Pfam" id="PF01694">
    <property type="entry name" value="Rhomboid"/>
    <property type="match status" value="1"/>
</dbReference>
<evidence type="ECO:0000256" key="1">
    <source>
        <dbReference type="ARBA" id="ARBA00004141"/>
    </source>
</evidence>
<proteinExistence type="predicted"/>
<evidence type="ECO:0000259" key="6">
    <source>
        <dbReference type="Pfam" id="PF01694"/>
    </source>
</evidence>
<accession>A0ABM7FHB2</accession>
<sequence>MMVGWVALLWVLEVVDVVSGHALDDLGIAPREPSELVDIVPAAFLHFGFGHVAANSVPLLVLGFLSALGGLRRFFAVCALIIVADGLGVWLISPSNTNTAGASGVVFGLFGFLLVSGFVERRFLGVLVGFGIAAAWGGSILAGLAPTQTGISWQGHLIGLVTGVVAAFVFRRRAAVGWG</sequence>
<dbReference type="PANTHER" id="PTHR43731:SF9">
    <property type="entry name" value="SLR1461 PROTEIN"/>
    <property type="match status" value="1"/>
</dbReference>
<reference evidence="7 8" key="2">
    <citation type="journal article" date="2023" name="ChemBioChem">
        <title>Acyltransferase Domain Exchange between Two Independent Type I Polyketide Synthases in the Same Producer Strain of Macrolide Antibiotics.</title>
        <authorList>
            <person name="Kudo F."/>
            <person name="Kishikawa K."/>
            <person name="Tsuboi K."/>
            <person name="Kido T."/>
            <person name="Usui T."/>
            <person name="Hashimoto J."/>
            <person name="Shin-Ya K."/>
            <person name="Miyanaga A."/>
            <person name="Eguchi T."/>
        </authorList>
    </citation>
    <scope>NUCLEOTIDE SEQUENCE [LARGE SCALE GENOMIC DNA]</scope>
    <source>
        <strain evidence="7 8">A-8890</strain>
    </source>
</reference>
<dbReference type="EMBL" id="AP018448">
    <property type="protein sequence ID" value="BBC35719.1"/>
    <property type="molecule type" value="Genomic_DNA"/>
</dbReference>
<dbReference type="Gene3D" id="1.20.1540.10">
    <property type="entry name" value="Rhomboid-like"/>
    <property type="match status" value="1"/>
</dbReference>
<dbReference type="Proteomes" id="UP001321542">
    <property type="component" value="Chromosome"/>
</dbReference>
<dbReference type="InterPro" id="IPR022764">
    <property type="entry name" value="Peptidase_S54_rhomboid_dom"/>
</dbReference>
<gene>
    <name evidence="7" type="ORF">SGFS_070130</name>
</gene>
<evidence type="ECO:0000256" key="3">
    <source>
        <dbReference type="ARBA" id="ARBA00022989"/>
    </source>
</evidence>
<name>A0ABM7FHB2_9ACTN</name>
<evidence type="ECO:0000313" key="7">
    <source>
        <dbReference type="EMBL" id="BBC35719.1"/>
    </source>
</evidence>
<feature type="transmembrane region" description="Helical" evidence="5">
    <location>
        <begin position="44"/>
        <end position="67"/>
    </location>
</feature>
<comment type="subcellular location">
    <subcellularLocation>
        <location evidence="1">Membrane</location>
        <topology evidence="1">Multi-pass membrane protein</topology>
    </subcellularLocation>
</comment>
<evidence type="ECO:0000256" key="5">
    <source>
        <dbReference type="SAM" id="Phobius"/>
    </source>
</evidence>
<feature type="transmembrane region" description="Helical" evidence="5">
    <location>
        <begin position="126"/>
        <end position="145"/>
    </location>
</feature>
<feature type="domain" description="Peptidase S54 rhomboid" evidence="6">
    <location>
        <begin position="34"/>
        <end position="172"/>
    </location>
</feature>
<dbReference type="PANTHER" id="PTHR43731">
    <property type="entry name" value="RHOMBOID PROTEASE"/>
    <property type="match status" value="1"/>
</dbReference>
<feature type="transmembrane region" description="Helical" evidence="5">
    <location>
        <begin position="74"/>
        <end position="93"/>
    </location>
</feature>
<keyword evidence="8" id="KW-1185">Reference proteome</keyword>
<dbReference type="SUPFAM" id="SSF144091">
    <property type="entry name" value="Rhomboid-like"/>
    <property type="match status" value="1"/>
</dbReference>
<evidence type="ECO:0000256" key="4">
    <source>
        <dbReference type="ARBA" id="ARBA00023136"/>
    </source>
</evidence>
<keyword evidence="4 5" id="KW-0472">Membrane</keyword>
<dbReference type="InterPro" id="IPR035952">
    <property type="entry name" value="Rhomboid-like_sf"/>
</dbReference>
<feature type="transmembrane region" description="Helical" evidence="5">
    <location>
        <begin position="151"/>
        <end position="170"/>
    </location>
</feature>
<organism evidence="7 8">
    <name type="scientific">Streptomyces graminofaciens</name>
    <dbReference type="NCBI Taxonomy" id="68212"/>
    <lineage>
        <taxon>Bacteria</taxon>
        <taxon>Bacillati</taxon>
        <taxon>Actinomycetota</taxon>
        <taxon>Actinomycetes</taxon>
        <taxon>Kitasatosporales</taxon>
        <taxon>Streptomycetaceae</taxon>
        <taxon>Streptomyces</taxon>
    </lineage>
</organism>
<keyword evidence="3 5" id="KW-1133">Transmembrane helix</keyword>
<evidence type="ECO:0000256" key="2">
    <source>
        <dbReference type="ARBA" id="ARBA00022692"/>
    </source>
</evidence>